<gene>
    <name evidence="1" type="ORF">MNBD_ALPHA05-1270</name>
</gene>
<reference evidence="1" key="1">
    <citation type="submission" date="2018-06" db="EMBL/GenBank/DDBJ databases">
        <authorList>
            <person name="Zhirakovskaya E."/>
        </authorList>
    </citation>
    <scope>NUCLEOTIDE SEQUENCE</scope>
</reference>
<name>A0A3B0SL75_9ZZZZ</name>
<proteinExistence type="predicted"/>
<accession>A0A3B0SL75</accession>
<organism evidence="1">
    <name type="scientific">hydrothermal vent metagenome</name>
    <dbReference type="NCBI Taxonomy" id="652676"/>
    <lineage>
        <taxon>unclassified sequences</taxon>
        <taxon>metagenomes</taxon>
        <taxon>ecological metagenomes</taxon>
    </lineage>
</organism>
<dbReference type="AlphaFoldDB" id="A0A3B0SL75"/>
<protein>
    <submittedName>
        <fullName evidence="1">Uncharacterized protein</fullName>
    </submittedName>
</protein>
<evidence type="ECO:0000313" key="1">
    <source>
        <dbReference type="EMBL" id="VAW04973.1"/>
    </source>
</evidence>
<dbReference type="EMBL" id="UOEH01000456">
    <property type="protein sequence ID" value="VAW04973.1"/>
    <property type="molecule type" value="Genomic_DNA"/>
</dbReference>
<sequence length="69" mass="7864">MSEHESAHRYEIGQTVRLSRGFGYAKNANAGYEIIALLPSNGAHYQYRLRNSEENFERVAAENEMTLSN</sequence>